<sequence length="388" mass="41133">MNATGSTGGAIDHFISPGSLTVTESSFSQCRSSSQGGSISFYCKDSARAPFSVSSSLFVDGSAGTGGAIQCSAPTCCTITESVFHNNRVSSDGGGLSVNHAATLFSMSNCVVEKCGVDVSSSWNSGGGLYLLNVTAVAMDCVLFRECSAPKGSDVCVCSLSVETPTPNITNCDSTSDMPNVCFYNLNYDDYGTLIPAVPSTSTASLVEIRSSLAADQTSSTIQMRVSNNLDGKMLVVVDNTNNHEPPSDDFPPAIARLLTFDFSSSTDSAPQTVSFGEWEELQYESDYCVIGASIANTRLSFSSSIALTTPNPPRIVQIVCSLGSGTDHCWLQLKGRTLQNGTYTVKLMNPELSFSVEFDGSKSLGSMFWNWKQTLIHEEIRSGVGDV</sequence>
<protein>
    <submittedName>
        <fullName evidence="1">Uncharacterized protein</fullName>
    </submittedName>
</protein>
<evidence type="ECO:0000313" key="1">
    <source>
        <dbReference type="EMBL" id="KAK2948605.1"/>
    </source>
</evidence>
<gene>
    <name evidence="1" type="ORF">BLNAU_16504</name>
</gene>
<accession>A0ABQ9XB95</accession>
<dbReference type="SUPFAM" id="SSF51126">
    <property type="entry name" value="Pectin lyase-like"/>
    <property type="match status" value="1"/>
</dbReference>
<name>A0ABQ9XB95_9EUKA</name>
<dbReference type="InterPro" id="IPR011050">
    <property type="entry name" value="Pectin_lyase_fold/virulence"/>
</dbReference>
<proteinExistence type="predicted"/>
<dbReference type="EMBL" id="JARBJD010000173">
    <property type="protein sequence ID" value="KAK2948605.1"/>
    <property type="molecule type" value="Genomic_DNA"/>
</dbReference>
<reference evidence="1 2" key="1">
    <citation type="journal article" date="2022" name="bioRxiv">
        <title>Genomics of Preaxostyla Flagellates Illuminates Evolutionary Transitions and the Path Towards Mitochondrial Loss.</title>
        <authorList>
            <person name="Novak L.V.F."/>
            <person name="Treitli S.C."/>
            <person name="Pyrih J."/>
            <person name="Halakuc P."/>
            <person name="Pipaliya S.V."/>
            <person name="Vacek V."/>
            <person name="Brzon O."/>
            <person name="Soukal P."/>
            <person name="Eme L."/>
            <person name="Dacks J.B."/>
            <person name="Karnkowska A."/>
            <person name="Elias M."/>
            <person name="Hampl V."/>
        </authorList>
    </citation>
    <scope>NUCLEOTIDE SEQUENCE [LARGE SCALE GENOMIC DNA]</scope>
    <source>
        <strain evidence="1">NAU3</strain>
        <tissue evidence="1">Gut</tissue>
    </source>
</reference>
<keyword evidence="2" id="KW-1185">Reference proteome</keyword>
<comment type="caution">
    <text evidence="1">The sequence shown here is derived from an EMBL/GenBank/DDBJ whole genome shotgun (WGS) entry which is preliminary data.</text>
</comment>
<evidence type="ECO:0000313" key="2">
    <source>
        <dbReference type="Proteomes" id="UP001281761"/>
    </source>
</evidence>
<organism evidence="1 2">
    <name type="scientific">Blattamonas nauphoetae</name>
    <dbReference type="NCBI Taxonomy" id="2049346"/>
    <lineage>
        <taxon>Eukaryota</taxon>
        <taxon>Metamonada</taxon>
        <taxon>Preaxostyla</taxon>
        <taxon>Oxymonadida</taxon>
        <taxon>Blattamonas</taxon>
    </lineage>
</organism>
<dbReference type="Proteomes" id="UP001281761">
    <property type="component" value="Unassembled WGS sequence"/>
</dbReference>